<comment type="caution">
    <text evidence="2">The sequence shown here is derived from an EMBL/GenBank/DDBJ whole genome shotgun (WGS) entry which is preliminary data.</text>
</comment>
<dbReference type="SUPFAM" id="SSF81383">
    <property type="entry name" value="F-box domain"/>
    <property type="match status" value="1"/>
</dbReference>
<evidence type="ECO:0000259" key="1">
    <source>
        <dbReference type="PROSITE" id="PS50181"/>
    </source>
</evidence>
<dbReference type="CDD" id="cd09917">
    <property type="entry name" value="F-box_SF"/>
    <property type="match status" value="1"/>
</dbReference>
<dbReference type="EMBL" id="AFRT01000326">
    <property type="protein sequence ID" value="ELU44404.1"/>
    <property type="molecule type" value="Genomic_DNA"/>
</dbReference>
<protein>
    <submittedName>
        <fullName evidence="2">F-box-like domain-containing protein</fullName>
    </submittedName>
</protein>
<dbReference type="HOGENOM" id="CLU_338073_0_0_1"/>
<evidence type="ECO:0000313" key="2">
    <source>
        <dbReference type="EMBL" id="ELU44404.1"/>
    </source>
</evidence>
<feature type="domain" description="F-box" evidence="1">
    <location>
        <begin position="66"/>
        <end position="115"/>
    </location>
</feature>
<dbReference type="PROSITE" id="PS50181">
    <property type="entry name" value="FBOX"/>
    <property type="match status" value="1"/>
</dbReference>
<dbReference type="OrthoDB" id="2745718at2759"/>
<name>L8X6Z0_THACA</name>
<dbReference type="Proteomes" id="UP000011668">
    <property type="component" value="Unassembled WGS sequence"/>
</dbReference>
<dbReference type="SUPFAM" id="SSF69322">
    <property type="entry name" value="Tricorn protease domain 2"/>
    <property type="match status" value="1"/>
</dbReference>
<accession>L8X6Z0</accession>
<evidence type="ECO:0000313" key="3">
    <source>
        <dbReference type="Proteomes" id="UP000011668"/>
    </source>
</evidence>
<gene>
    <name evidence="2" type="ORF">AG1IA_01565</name>
</gene>
<proteinExistence type="predicted"/>
<dbReference type="InterPro" id="IPR036047">
    <property type="entry name" value="F-box-like_dom_sf"/>
</dbReference>
<reference evidence="2 3" key="1">
    <citation type="journal article" date="2013" name="Nat. Commun.">
        <title>The evolution and pathogenic mechanisms of the rice sheath blight pathogen.</title>
        <authorList>
            <person name="Zheng A."/>
            <person name="Lin R."/>
            <person name="Xu L."/>
            <person name="Qin P."/>
            <person name="Tang C."/>
            <person name="Ai P."/>
            <person name="Zhang D."/>
            <person name="Liu Y."/>
            <person name="Sun Z."/>
            <person name="Feng H."/>
            <person name="Wang Y."/>
            <person name="Chen Y."/>
            <person name="Liang X."/>
            <person name="Fu R."/>
            <person name="Li Q."/>
            <person name="Zhang J."/>
            <person name="Yu X."/>
            <person name="Xie Z."/>
            <person name="Ding L."/>
            <person name="Guan P."/>
            <person name="Tang J."/>
            <person name="Liang Y."/>
            <person name="Wang S."/>
            <person name="Deng Q."/>
            <person name="Li S."/>
            <person name="Zhu J."/>
            <person name="Wang L."/>
            <person name="Liu H."/>
            <person name="Li P."/>
        </authorList>
    </citation>
    <scope>NUCLEOTIDE SEQUENCE [LARGE SCALE GENOMIC DNA]</scope>
    <source>
        <strain evidence="3">AG-1 IA</strain>
    </source>
</reference>
<organism evidence="2 3">
    <name type="scientific">Thanatephorus cucumeris (strain AG1-IA)</name>
    <name type="common">Rice sheath blight fungus</name>
    <name type="synonym">Rhizoctonia solani</name>
    <dbReference type="NCBI Taxonomy" id="983506"/>
    <lineage>
        <taxon>Eukaryota</taxon>
        <taxon>Fungi</taxon>
        <taxon>Dikarya</taxon>
        <taxon>Basidiomycota</taxon>
        <taxon>Agaricomycotina</taxon>
        <taxon>Agaricomycetes</taxon>
        <taxon>Cantharellales</taxon>
        <taxon>Ceratobasidiaceae</taxon>
        <taxon>Rhizoctonia</taxon>
        <taxon>Rhizoctonia solani AG-1</taxon>
    </lineage>
</organism>
<keyword evidence="3" id="KW-1185">Reference proteome</keyword>
<dbReference type="AlphaFoldDB" id="L8X6Z0"/>
<sequence>MNPWSKMNDSRIHARLRIGWREMTPIRENYNNIHEWLSKSVIHGHLTQRYGLVLATNSPYPIMRPQSRIDRIPDEVIVRILHMCSYREILGFSVTCRRYRCLVANTTSLQLHMELVLHYMETFAPSSASRTNPSVKDALNVYIMLPAWSKFNLESPIKEVYDVRDAAFLDVRDGVFIKGFTSNPEFQLNSLLVVPSESDSHPSTLHFDFNFRTAVVDPSQELVVLVEFDSGSPTRVTGKPHPLSSSSCFEINYEKVILKMRMPHIAIMAEILTVAFWEVRRGTRHYKVFIWNWRTGDLLHTIYSDKSRIYGLSFLSCDYLAILGAVGESGGDLLHLLIYDVRSNFHDHGRMPHQDPTAPSSKLINPVMQLNFPRLQESWLLCQTIQRLGFMTQADCFPGCLTKIGSSVFGYSQTPILGIKLSLLEPMGNNEFKIHLFRIFISVDQLLQRIQSQRENQGCIASWPEWGTTATRWFVDNCECGQIDSFSLIGISGPRYVHCIGDDDDGLITVVHFDSRSMRNGCKQPLRIEDDVRSSVRRGYSFSPQVARPDQTPTPSLLHSNNPCHSSNHINPDFSDSTYTLIVGSDVPTVLGELNGFSEPVESRLPYRITAGLEPVRPGKFGTVGSHGIFGLQKGMRATLITWPWAETIMRMAYTTNREISLPGPDHARVGAVAEVRRTGVPPRPRHRVSSGERPLLAVCMRSEIQEGKYILRFSDGRGCEDHEDIDNEENLRDLPLSIVDFRPSYRDVDLSRVQFMINDNQALVRCTGGLPPGIIYADGPAGLLETLPAMELAVIPQLSWGARTGLTSQSNPGFCTVLRAGCSQYFELGDPVGHGEWQKAV</sequence>
<dbReference type="Pfam" id="PF00646">
    <property type="entry name" value="F-box"/>
    <property type="match status" value="1"/>
</dbReference>
<dbReference type="InterPro" id="IPR001810">
    <property type="entry name" value="F-box_dom"/>
</dbReference>